<organism evidence="1 2">
    <name type="scientific">Veronia nyctiphanis</name>
    <dbReference type="NCBI Taxonomy" id="1278244"/>
    <lineage>
        <taxon>Bacteria</taxon>
        <taxon>Pseudomonadati</taxon>
        <taxon>Pseudomonadota</taxon>
        <taxon>Gammaproteobacteria</taxon>
        <taxon>Vibrionales</taxon>
        <taxon>Vibrionaceae</taxon>
        <taxon>Veronia</taxon>
    </lineage>
</organism>
<dbReference type="EMBL" id="PEIB01000010">
    <property type="protein sequence ID" value="RXJ73308.1"/>
    <property type="molecule type" value="Genomic_DNA"/>
</dbReference>
<name>A0A4V1LSY4_9GAMM</name>
<reference evidence="1 2" key="1">
    <citation type="submission" date="2017-10" db="EMBL/GenBank/DDBJ databases">
        <title>Nyctiphanis sp. nov., isolated from the stomach of the euphausiid Nyctiphanes simplex (Hansen, 1911) in the Gulf of California.</title>
        <authorList>
            <person name="Gomez-Gil B."/>
            <person name="Aguilar-Mendez M."/>
            <person name="Lopez-Cortes A."/>
            <person name="Gomez-Gutierrez J."/>
            <person name="Roque A."/>
            <person name="Lang E."/>
            <person name="Gonzalez-Castillo A."/>
        </authorList>
    </citation>
    <scope>NUCLEOTIDE SEQUENCE [LARGE SCALE GENOMIC DNA]</scope>
    <source>
        <strain evidence="1 2">CAIM 600</strain>
    </source>
</reference>
<dbReference type="AlphaFoldDB" id="A0A4V1LSY4"/>
<gene>
    <name evidence="1" type="ORF">CS022_09955</name>
</gene>
<keyword evidence="2" id="KW-1185">Reference proteome</keyword>
<comment type="caution">
    <text evidence="1">The sequence shown here is derived from an EMBL/GenBank/DDBJ whole genome shotgun (WGS) entry which is preliminary data.</text>
</comment>
<sequence>MVLRDTCQFFTIEKAPGADTKPNKLVEHWLISLISKVLLPKKSRKTDLKCLFRIANTHIHKFVEKPSPDRHE</sequence>
<proteinExistence type="predicted"/>
<dbReference type="Proteomes" id="UP000290287">
    <property type="component" value="Unassembled WGS sequence"/>
</dbReference>
<evidence type="ECO:0000313" key="2">
    <source>
        <dbReference type="Proteomes" id="UP000290287"/>
    </source>
</evidence>
<accession>A0A4V1LSY4</accession>
<protein>
    <submittedName>
        <fullName evidence="1">Uncharacterized protein</fullName>
    </submittedName>
</protein>
<evidence type="ECO:0000313" key="1">
    <source>
        <dbReference type="EMBL" id="RXJ73308.1"/>
    </source>
</evidence>